<evidence type="ECO:0000256" key="6">
    <source>
        <dbReference type="SAM" id="Phobius"/>
    </source>
</evidence>
<feature type="transmembrane region" description="Helical" evidence="6">
    <location>
        <begin position="41"/>
        <end position="59"/>
    </location>
</feature>
<dbReference type="KEGG" id="aram:KAR29_12870"/>
<keyword evidence="2" id="KW-1003">Cell membrane</keyword>
<evidence type="ECO:0000256" key="2">
    <source>
        <dbReference type="ARBA" id="ARBA00022475"/>
    </source>
</evidence>
<organism evidence="8 9">
    <name type="scientific">Aminithiophilus ramosus</name>
    <dbReference type="NCBI Taxonomy" id="3029084"/>
    <lineage>
        <taxon>Bacteria</taxon>
        <taxon>Thermotogati</taxon>
        <taxon>Synergistota</taxon>
        <taxon>Synergistia</taxon>
        <taxon>Synergistales</taxon>
        <taxon>Aminithiophilaceae</taxon>
        <taxon>Aminithiophilus</taxon>
    </lineage>
</organism>
<dbReference type="InterPro" id="IPR051258">
    <property type="entry name" value="Diverse_Substrate_Transporter"/>
</dbReference>
<keyword evidence="4 6" id="KW-1133">Transmembrane helix</keyword>
<dbReference type="InterPro" id="IPR037185">
    <property type="entry name" value="EmrE-like"/>
</dbReference>
<feature type="domain" description="EamA" evidence="7">
    <location>
        <begin position="152"/>
        <end position="284"/>
    </location>
</feature>
<sequence length="302" mass="32460">MDKKLSSFQTLVADGAMVLIALVWGGGYPVTDYLLQHLSPLWVLAFRFSISSVLLTLLFHRRLARLERSDLFGGALVGLLVALLFLCHVWGLKLSTPGKQAFIAGTNVVIVPFLFALIYRRLPSSWALAGATATTAGLLVMAFSPGMRFNAGDALSAAMAFLIALHFIAIGFFSRRMDPLALTVIQIDVACLVLVLSALAVEPFPGLRLALPLWGAILFVSLGATVLAFLVQTVAQRYTPETHAAILLALESPFGFLLAILMGRDSWNVQFALGGLLVMAGVILAEWESLASPGPLRPKGEK</sequence>
<dbReference type="GO" id="GO:0005886">
    <property type="term" value="C:plasma membrane"/>
    <property type="evidence" value="ECO:0007669"/>
    <property type="project" value="UniProtKB-SubCell"/>
</dbReference>
<feature type="transmembrane region" description="Helical" evidence="6">
    <location>
        <begin position="213"/>
        <end position="231"/>
    </location>
</feature>
<evidence type="ECO:0000256" key="5">
    <source>
        <dbReference type="ARBA" id="ARBA00023136"/>
    </source>
</evidence>
<keyword evidence="9" id="KW-1185">Reference proteome</keyword>
<evidence type="ECO:0000259" key="7">
    <source>
        <dbReference type="Pfam" id="PF00892"/>
    </source>
</evidence>
<name>A0A9Q7AQD7_9BACT</name>
<accession>A0A9Q7AQD7</accession>
<feature type="domain" description="EamA" evidence="7">
    <location>
        <begin position="16"/>
        <end position="142"/>
    </location>
</feature>
<feature type="transmembrane region" description="Helical" evidence="6">
    <location>
        <begin position="180"/>
        <end position="201"/>
    </location>
</feature>
<dbReference type="AlphaFoldDB" id="A0A9Q7AQD7"/>
<evidence type="ECO:0000256" key="3">
    <source>
        <dbReference type="ARBA" id="ARBA00022692"/>
    </source>
</evidence>
<feature type="transmembrane region" description="Helical" evidence="6">
    <location>
        <begin position="269"/>
        <end position="287"/>
    </location>
</feature>
<evidence type="ECO:0000313" key="8">
    <source>
        <dbReference type="EMBL" id="QTX32181.1"/>
    </source>
</evidence>
<dbReference type="InterPro" id="IPR000620">
    <property type="entry name" value="EamA_dom"/>
</dbReference>
<gene>
    <name evidence="8" type="ORF">KAR29_12870</name>
</gene>
<dbReference type="Pfam" id="PF00892">
    <property type="entry name" value="EamA"/>
    <property type="match status" value="2"/>
</dbReference>
<evidence type="ECO:0000256" key="1">
    <source>
        <dbReference type="ARBA" id="ARBA00004651"/>
    </source>
</evidence>
<evidence type="ECO:0000313" key="9">
    <source>
        <dbReference type="Proteomes" id="UP000671879"/>
    </source>
</evidence>
<dbReference type="PANTHER" id="PTHR42920:SF5">
    <property type="entry name" value="EAMA DOMAIN-CONTAINING PROTEIN"/>
    <property type="match status" value="1"/>
</dbReference>
<evidence type="ECO:0000256" key="4">
    <source>
        <dbReference type="ARBA" id="ARBA00022989"/>
    </source>
</evidence>
<comment type="subcellular location">
    <subcellularLocation>
        <location evidence="1">Cell membrane</location>
        <topology evidence="1">Multi-pass membrane protein</topology>
    </subcellularLocation>
</comment>
<dbReference type="RefSeq" id="WP_274373396.1">
    <property type="nucleotide sequence ID" value="NZ_CP072943.1"/>
</dbReference>
<feature type="transmembrane region" description="Helical" evidence="6">
    <location>
        <begin position="71"/>
        <end position="92"/>
    </location>
</feature>
<dbReference type="EMBL" id="CP072943">
    <property type="protein sequence ID" value="QTX32181.1"/>
    <property type="molecule type" value="Genomic_DNA"/>
</dbReference>
<feature type="transmembrane region" description="Helical" evidence="6">
    <location>
        <begin position="155"/>
        <end position="173"/>
    </location>
</feature>
<dbReference type="SUPFAM" id="SSF103481">
    <property type="entry name" value="Multidrug resistance efflux transporter EmrE"/>
    <property type="match status" value="2"/>
</dbReference>
<dbReference type="Proteomes" id="UP000671879">
    <property type="component" value="Chromosome"/>
</dbReference>
<keyword evidence="5 6" id="KW-0472">Membrane</keyword>
<feature type="transmembrane region" description="Helical" evidence="6">
    <location>
        <begin position="126"/>
        <end position="143"/>
    </location>
</feature>
<dbReference type="PANTHER" id="PTHR42920">
    <property type="entry name" value="OS03G0707200 PROTEIN-RELATED"/>
    <property type="match status" value="1"/>
</dbReference>
<keyword evidence="3 6" id="KW-0812">Transmembrane</keyword>
<reference evidence="9" key="1">
    <citation type="submission" date="2021-04" db="EMBL/GenBank/DDBJ databases">
        <title>A novel Synergistetes isolate from a pyrite-forming mixed culture.</title>
        <authorList>
            <person name="Bunk B."/>
            <person name="Sproer C."/>
            <person name="Spring S."/>
            <person name="Pester M."/>
        </authorList>
    </citation>
    <scope>NUCLEOTIDE SEQUENCE [LARGE SCALE GENOMIC DNA]</scope>
    <source>
        <strain evidence="9">J.5.4.2-T.3.5.2</strain>
    </source>
</reference>
<protein>
    <submittedName>
        <fullName evidence="8">DMT family transporter</fullName>
    </submittedName>
</protein>
<feature type="transmembrane region" description="Helical" evidence="6">
    <location>
        <begin position="98"/>
        <end position="119"/>
    </location>
</feature>
<proteinExistence type="predicted"/>
<feature type="transmembrane region" description="Helical" evidence="6">
    <location>
        <begin position="243"/>
        <end position="263"/>
    </location>
</feature>